<proteinExistence type="predicted"/>
<organism evidence="1 2">
    <name type="scientific">Trinickia dabaoshanensis</name>
    <dbReference type="NCBI Taxonomy" id="564714"/>
    <lineage>
        <taxon>Bacteria</taxon>
        <taxon>Pseudomonadati</taxon>
        <taxon>Pseudomonadota</taxon>
        <taxon>Betaproteobacteria</taxon>
        <taxon>Burkholderiales</taxon>
        <taxon>Burkholderiaceae</taxon>
        <taxon>Trinickia</taxon>
    </lineage>
</organism>
<gene>
    <name evidence="1" type="ORF">C0Z18_29135</name>
</gene>
<protein>
    <submittedName>
        <fullName evidence="1">Uncharacterized protein</fullName>
    </submittedName>
</protein>
<dbReference type="AlphaFoldDB" id="A0A2N7VCW9"/>
<dbReference type="RefSeq" id="WP_102648915.1">
    <property type="nucleotide sequence ID" value="NZ_PNYA01000037.1"/>
</dbReference>
<dbReference type="Proteomes" id="UP000235616">
    <property type="component" value="Unassembled WGS sequence"/>
</dbReference>
<evidence type="ECO:0000313" key="1">
    <source>
        <dbReference type="EMBL" id="PMS14967.1"/>
    </source>
</evidence>
<keyword evidence="2" id="KW-1185">Reference proteome</keyword>
<comment type="caution">
    <text evidence="1">The sequence shown here is derived from an EMBL/GenBank/DDBJ whole genome shotgun (WGS) entry which is preliminary data.</text>
</comment>
<name>A0A2N7VCW9_9BURK</name>
<accession>A0A2N7VCW9</accession>
<sequence>MTFFLLLCFAAGIVIAVPVWIVSQRFGARRGLQAARRFNPDDAIPCVIEPVALKGRLMPDLERAADEPGREAQGDAR</sequence>
<dbReference type="EMBL" id="PNYA01000037">
    <property type="protein sequence ID" value="PMS14967.1"/>
    <property type="molecule type" value="Genomic_DNA"/>
</dbReference>
<evidence type="ECO:0000313" key="2">
    <source>
        <dbReference type="Proteomes" id="UP000235616"/>
    </source>
</evidence>
<reference evidence="1 2" key="1">
    <citation type="submission" date="2018-01" db="EMBL/GenBank/DDBJ databases">
        <title>Whole genome analyses suggest that Burkholderia sensu lato contains two further novel genera in the rhizoxinica-symbiotica group Mycetohabitans gen. nov., and Trinickia gen. nov.: implications for the evolution of diazotrophy and nodulation in the Burkholderiaceae.</title>
        <authorList>
            <person name="Estrada-de los Santos P."/>
            <person name="Palmer M."/>
            <person name="Chavez-Ramirez B."/>
            <person name="Beukes C."/>
            <person name="Steenkamp E.T."/>
            <person name="Hirsch A.M."/>
            <person name="Manyaka P."/>
            <person name="Maluk M."/>
            <person name="Lafos M."/>
            <person name="Crook M."/>
            <person name="Gross E."/>
            <person name="Simon M.F."/>
            <person name="Bueno dos Reis Junior F."/>
            <person name="Poole P.S."/>
            <person name="Venter S.N."/>
            <person name="James E.K."/>
        </authorList>
    </citation>
    <scope>NUCLEOTIDE SEQUENCE [LARGE SCALE GENOMIC DNA]</scope>
    <source>
        <strain evidence="1 2">GIMN1.004</strain>
    </source>
</reference>
<dbReference type="OrthoDB" id="9103709at2"/>